<name>A0A2H3CSA1_ARMGA</name>
<organism evidence="1 2">
    <name type="scientific">Armillaria gallica</name>
    <name type="common">Bulbous honey fungus</name>
    <name type="synonym">Armillaria bulbosa</name>
    <dbReference type="NCBI Taxonomy" id="47427"/>
    <lineage>
        <taxon>Eukaryota</taxon>
        <taxon>Fungi</taxon>
        <taxon>Dikarya</taxon>
        <taxon>Basidiomycota</taxon>
        <taxon>Agaricomycotina</taxon>
        <taxon>Agaricomycetes</taxon>
        <taxon>Agaricomycetidae</taxon>
        <taxon>Agaricales</taxon>
        <taxon>Marasmiineae</taxon>
        <taxon>Physalacriaceae</taxon>
        <taxon>Armillaria</taxon>
    </lineage>
</organism>
<dbReference type="OrthoDB" id="10261556at2759"/>
<keyword evidence="2" id="KW-1185">Reference proteome</keyword>
<dbReference type="InterPro" id="IPR027417">
    <property type="entry name" value="P-loop_NTPase"/>
</dbReference>
<dbReference type="InParanoid" id="A0A2H3CSA1"/>
<dbReference type="Proteomes" id="UP000217790">
    <property type="component" value="Unassembled WGS sequence"/>
</dbReference>
<gene>
    <name evidence="1" type="ORF">ARMGADRAFT_885614</name>
</gene>
<dbReference type="Gene3D" id="3.40.50.300">
    <property type="entry name" value="P-loop containing nucleotide triphosphate hydrolases"/>
    <property type="match status" value="1"/>
</dbReference>
<sequence>NTVLCNSEFTWHLLSILIDEAHVVSYWHSQFWKMYGHLGTIRVFILKSVLMVAMSAT</sequence>
<feature type="non-terminal residue" evidence="1">
    <location>
        <position position="57"/>
    </location>
</feature>
<evidence type="ECO:0008006" key="3">
    <source>
        <dbReference type="Google" id="ProtNLM"/>
    </source>
</evidence>
<protein>
    <recommendedName>
        <fullName evidence="3">Helicase ATP-binding domain-containing protein</fullName>
    </recommendedName>
</protein>
<reference evidence="2" key="1">
    <citation type="journal article" date="2017" name="Nat. Ecol. Evol.">
        <title>Genome expansion and lineage-specific genetic innovations in the forest pathogenic fungi Armillaria.</title>
        <authorList>
            <person name="Sipos G."/>
            <person name="Prasanna A.N."/>
            <person name="Walter M.C."/>
            <person name="O'Connor E."/>
            <person name="Balint B."/>
            <person name="Krizsan K."/>
            <person name="Kiss B."/>
            <person name="Hess J."/>
            <person name="Varga T."/>
            <person name="Slot J."/>
            <person name="Riley R."/>
            <person name="Boka B."/>
            <person name="Rigling D."/>
            <person name="Barry K."/>
            <person name="Lee J."/>
            <person name="Mihaltcheva S."/>
            <person name="LaButti K."/>
            <person name="Lipzen A."/>
            <person name="Waldron R."/>
            <person name="Moloney N.M."/>
            <person name="Sperisen C."/>
            <person name="Kredics L."/>
            <person name="Vagvoelgyi C."/>
            <person name="Patrignani A."/>
            <person name="Fitzpatrick D."/>
            <person name="Nagy I."/>
            <person name="Doyle S."/>
            <person name="Anderson J.B."/>
            <person name="Grigoriev I.V."/>
            <person name="Gueldener U."/>
            <person name="Muensterkoetter M."/>
            <person name="Nagy L.G."/>
        </authorList>
    </citation>
    <scope>NUCLEOTIDE SEQUENCE [LARGE SCALE GENOMIC DNA]</scope>
    <source>
        <strain evidence="2">Ar21-2</strain>
    </source>
</reference>
<evidence type="ECO:0000313" key="2">
    <source>
        <dbReference type="Proteomes" id="UP000217790"/>
    </source>
</evidence>
<dbReference type="OMA" id="MFSHTIN"/>
<proteinExistence type="predicted"/>
<accession>A0A2H3CSA1</accession>
<evidence type="ECO:0000313" key="1">
    <source>
        <dbReference type="EMBL" id="PBK84304.1"/>
    </source>
</evidence>
<dbReference type="EMBL" id="KZ293699">
    <property type="protein sequence ID" value="PBK84304.1"/>
    <property type="molecule type" value="Genomic_DNA"/>
</dbReference>
<dbReference type="AlphaFoldDB" id="A0A2H3CSA1"/>
<feature type="non-terminal residue" evidence="1">
    <location>
        <position position="1"/>
    </location>
</feature>